<evidence type="ECO:0000313" key="6">
    <source>
        <dbReference type="RefSeq" id="XP_022307103.1"/>
    </source>
</evidence>
<evidence type="ECO:0000313" key="4">
    <source>
        <dbReference type="RefSeq" id="XP_022307100.1"/>
    </source>
</evidence>
<dbReference type="KEGG" id="cvn:111113274"/>
<keyword evidence="3" id="KW-1185">Reference proteome</keyword>
<evidence type="ECO:0000256" key="2">
    <source>
        <dbReference type="SAM" id="Phobius"/>
    </source>
</evidence>
<proteinExistence type="predicted"/>
<name>A0A8B8BUR4_CRAVI</name>
<dbReference type="RefSeq" id="XP_022307104.1">
    <property type="nucleotide sequence ID" value="XM_022451396.1"/>
</dbReference>
<organism evidence="3 5">
    <name type="scientific">Crassostrea virginica</name>
    <name type="common">Eastern oyster</name>
    <dbReference type="NCBI Taxonomy" id="6565"/>
    <lineage>
        <taxon>Eukaryota</taxon>
        <taxon>Metazoa</taxon>
        <taxon>Spiralia</taxon>
        <taxon>Lophotrochozoa</taxon>
        <taxon>Mollusca</taxon>
        <taxon>Bivalvia</taxon>
        <taxon>Autobranchia</taxon>
        <taxon>Pteriomorphia</taxon>
        <taxon>Ostreida</taxon>
        <taxon>Ostreoidea</taxon>
        <taxon>Ostreidae</taxon>
        <taxon>Crassostrea</taxon>
    </lineage>
</organism>
<protein>
    <submittedName>
        <fullName evidence="4 5">Uncharacterized protein LOC111113274 isoform X1</fullName>
    </submittedName>
</protein>
<sequence length="277" mass="31322">MPFVTDCPKNLSEVEKASKALRCGRDKYNNSQYICLPNAENKSLMEICFDGVMGLHEKGNCLEFSDGSFILRNCQSFKFGCPENHTRSNEFYKYPACHTIDTKQQCYVLDPSCQGHDTSTEAKVDLNIMCMIGWVLLAVCVLVCILCKVKKRLPCKVSDQSQNSIELSNVKKTQDDIICSERNDVLNQSSEIYDGNIKINTRYLTYPGAVCQRRGITSDTLRDLIKFTPIRKSCNLMRRLSSLLKEKQRSDNNKVSPISTISKGSSNRLLPDVAERT</sequence>
<dbReference type="RefSeq" id="XP_022307100.1">
    <property type="nucleotide sequence ID" value="XM_022451392.1"/>
</dbReference>
<evidence type="ECO:0000256" key="1">
    <source>
        <dbReference type="SAM" id="MobiDB-lite"/>
    </source>
</evidence>
<feature type="transmembrane region" description="Helical" evidence="2">
    <location>
        <begin position="126"/>
        <end position="147"/>
    </location>
</feature>
<keyword evidence="2" id="KW-1133">Transmembrane helix</keyword>
<accession>A0A8B8BUR4</accession>
<evidence type="ECO:0000313" key="9">
    <source>
        <dbReference type="RefSeq" id="XP_022307106.1"/>
    </source>
</evidence>
<evidence type="ECO:0000313" key="8">
    <source>
        <dbReference type="RefSeq" id="XP_022307105.1"/>
    </source>
</evidence>
<reference evidence="4 5" key="1">
    <citation type="submission" date="2025-04" db="UniProtKB">
        <authorList>
            <consortium name="RefSeq"/>
        </authorList>
    </citation>
    <scope>IDENTIFICATION</scope>
    <source>
        <tissue evidence="4 5">Whole sample</tissue>
    </source>
</reference>
<evidence type="ECO:0000313" key="5">
    <source>
        <dbReference type="RefSeq" id="XP_022307102.1"/>
    </source>
</evidence>
<keyword evidence="2" id="KW-0812">Transmembrane</keyword>
<feature type="compositionally biased region" description="Polar residues" evidence="1">
    <location>
        <begin position="253"/>
        <end position="268"/>
    </location>
</feature>
<dbReference type="RefSeq" id="XP_022307103.1">
    <property type="nucleotide sequence ID" value="XM_022451395.1"/>
</dbReference>
<dbReference type="GeneID" id="111113274"/>
<gene>
    <name evidence="4 5 6 7 8 9" type="primary">LOC111113274</name>
</gene>
<dbReference type="AlphaFoldDB" id="A0A8B8BUR4"/>
<dbReference type="RefSeq" id="XP_022307102.1">
    <property type="nucleotide sequence ID" value="XM_022451394.1"/>
</dbReference>
<feature type="region of interest" description="Disordered" evidence="1">
    <location>
        <begin position="246"/>
        <end position="277"/>
    </location>
</feature>
<evidence type="ECO:0000313" key="3">
    <source>
        <dbReference type="Proteomes" id="UP000694844"/>
    </source>
</evidence>
<dbReference type="RefSeq" id="XP_022307105.1">
    <property type="nucleotide sequence ID" value="XM_022451397.1"/>
</dbReference>
<keyword evidence="2" id="KW-0472">Membrane</keyword>
<dbReference type="Proteomes" id="UP000694844">
    <property type="component" value="Chromosome 9"/>
</dbReference>
<evidence type="ECO:0000313" key="7">
    <source>
        <dbReference type="RefSeq" id="XP_022307104.1"/>
    </source>
</evidence>
<dbReference type="RefSeq" id="XP_022307106.1">
    <property type="nucleotide sequence ID" value="XM_022451398.1"/>
</dbReference>
<dbReference type="OrthoDB" id="6206078at2759"/>